<keyword evidence="2" id="KW-0677">Repeat</keyword>
<evidence type="ECO:0000313" key="10">
    <source>
        <dbReference type="EMBL" id="TDW96238.1"/>
    </source>
</evidence>
<dbReference type="AlphaFoldDB" id="A0A4R8DFW6"/>
<dbReference type="InterPro" id="IPR012334">
    <property type="entry name" value="Pectin_lyas_fold"/>
</dbReference>
<dbReference type="InterPro" id="IPR011050">
    <property type="entry name" value="Pectin_lyase_fold/virulence"/>
</dbReference>
<keyword evidence="4" id="KW-0325">Glycoprotein</keyword>
<evidence type="ECO:0000256" key="3">
    <source>
        <dbReference type="ARBA" id="ARBA00022801"/>
    </source>
</evidence>
<evidence type="ECO:0000256" key="4">
    <source>
        <dbReference type="ARBA" id="ARBA00023180"/>
    </source>
</evidence>
<accession>A0A4R8DFW6</accession>
<evidence type="ECO:0000256" key="8">
    <source>
        <dbReference type="ARBA" id="ARBA00037278"/>
    </source>
</evidence>
<dbReference type="Gene3D" id="2.160.20.10">
    <property type="entry name" value="Single-stranded right-handed beta-helix, Pectin lyase-like"/>
    <property type="match status" value="1"/>
</dbReference>
<evidence type="ECO:0000256" key="9">
    <source>
        <dbReference type="RuleBase" id="RU361169"/>
    </source>
</evidence>
<evidence type="ECO:0000256" key="6">
    <source>
        <dbReference type="ARBA" id="ARBA00023295"/>
    </source>
</evidence>
<organism evidence="10 11">
    <name type="scientific">Dinghuibacter silviterrae</name>
    <dbReference type="NCBI Taxonomy" id="1539049"/>
    <lineage>
        <taxon>Bacteria</taxon>
        <taxon>Pseudomonadati</taxon>
        <taxon>Bacteroidota</taxon>
        <taxon>Chitinophagia</taxon>
        <taxon>Chitinophagales</taxon>
        <taxon>Chitinophagaceae</taxon>
        <taxon>Dinghuibacter</taxon>
    </lineage>
</organism>
<name>A0A4R8DFW6_9BACT</name>
<dbReference type="GO" id="GO:0004650">
    <property type="term" value="F:polygalacturonase activity"/>
    <property type="evidence" value="ECO:0007669"/>
    <property type="project" value="InterPro"/>
</dbReference>
<sequence>MQRYRLFALLLCALTHGRAQQIYPATDALPRSTDFSVRVRTSGGPWKDLPVYGVKVADGNTGLFHPEVTNMAYFDFTDSVEVAVTPRRAFSNVRIRPALAPRFEGRTIRFTLSGPRNLSIELDGDIFHNLQLFAGAPETAAPDSNTLYYAPGVHIAGTVHLTSGQHVYLAGGAVVEGQFLIDHQHDVRISGRGILFQPGTPGGRDGRHDALLVQYSQNVDISGIIVLPATYTVLMGNSRHVTIRGIKSFSAGGNNDGIDIFCSEDVLVDSVFMRNSDDCIAIYGHRWDFYGNVRDITVSHSCLWADVAHPILVGTHGDPAHPDTLEGLHFLDLDILDHHENQIDYQGCMSLNAGDSNLIRHVRFEDIRVSDFRKGQLVNLRIMFNHKYNTAPGRGISDVLFKNVSYTGSHANLSIIAGYDDNHLIRNVTFQNLRINGKVISDNMPGKPAWYKTSDFAGFFVGEHVDGLKFEAQ</sequence>
<dbReference type="OrthoDB" id="9795222at2"/>
<evidence type="ECO:0000256" key="5">
    <source>
        <dbReference type="ARBA" id="ARBA00023277"/>
    </source>
</evidence>
<comment type="function">
    <text evidence="8">Pectinolytic enzyme involved in the degradation of xylogalacturonan (xga), a galacturonan backbone heavily substituted with xylose, and which is one important component of the hairy regions of pectin. Activity requires a galacturonic acid backbone substituted with xylose.</text>
</comment>
<evidence type="ECO:0000256" key="2">
    <source>
        <dbReference type="ARBA" id="ARBA00022737"/>
    </source>
</evidence>
<proteinExistence type="inferred from homology"/>
<comment type="caution">
    <text evidence="10">The sequence shown here is derived from an EMBL/GenBank/DDBJ whole genome shotgun (WGS) entry which is preliminary data.</text>
</comment>
<dbReference type="Proteomes" id="UP000294498">
    <property type="component" value="Unassembled WGS sequence"/>
</dbReference>
<keyword evidence="6 9" id="KW-0326">Glycosidase</keyword>
<evidence type="ECO:0000313" key="11">
    <source>
        <dbReference type="Proteomes" id="UP000294498"/>
    </source>
</evidence>
<reference evidence="10 11" key="1">
    <citation type="submission" date="2019-03" db="EMBL/GenBank/DDBJ databases">
        <title>Genomic Encyclopedia of Type Strains, Phase IV (KMG-IV): sequencing the most valuable type-strain genomes for metagenomic binning, comparative biology and taxonomic classification.</title>
        <authorList>
            <person name="Goeker M."/>
        </authorList>
    </citation>
    <scope>NUCLEOTIDE SEQUENCE [LARGE SCALE GENOMIC DNA]</scope>
    <source>
        <strain evidence="10 11">DSM 100059</strain>
    </source>
</reference>
<keyword evidence="5" id="KW-0119">Carbohydrate metabolism</keyword>
<protein>
    <submittedName>
        <fullName evidence="10">Glycosyl hydrolase family 28</fullName>
    </submittedName>
</protein>
<dbReference type="SUPFAM" id="SSF51126">
    <property type="entry name" value="Pectin lyase-like"/>
    <property type="match status" value="1"/>
</dbReference>
<dbReference type="PANTHER" id="PTHR31736:SF9">
    <property type="entry name" value="ENDO-XYLOGALACTURONAN HYDROLASE A-RELATED"/>
    <property type="match status" value="1"/>
</dbReference>
<keyword evidence="7" id="KW-0624">Polysaccharide degradation</keyword>
<comment type="similarity">
    <text evidence="1 9">Belongs to the glycosyl hydrolase 28 family.</text>
</comment>
<dbReference type="GO" id="GO:0000272">
    <property type="term" value="P:polysaccharide catabolic process"/>
    <property type="evidence" value="ECO:0007669"/>
    <property type="project" value="UniProtKB-KW"/>
</dbReference>
<dbReference type="RefSeq" id="WP_133996332.1">
    <property type="nucleotide sequence ID" value="NZ_SODV01000002.1"/>
</dbReference>
<evidence type="ECO:0000256" key="7">
    <source>
        <dbReference type="ARBA" id="ARBA00023326"/>
    </source>
</evidence>
<dbReference type="Pfam" id="PF00295">
    <property type="entry name" value="Glyco_hydro_28"/>
    <property type="match status" value="1"/>
</dbReference>
<dbReference type="EMBL" id="SODV01000002">
    <property type="protein sequence ID" value="TDW96238.1"/>
    <property type="molecule type" value="Genomic_DNA"/>
</dbReference>
<keyword evidence="11" id="KW-1185">Reference proteome</keyword>
<dbReference type="InterPro" id="IPR000743">
    <property type="entry name" value="Glyco_hydro_28"/>
</dbReference>
<keyword evidence="3 9" id="KW-0378">Hydrolase</keyword>
<evidence type="ECO:0000256" key="1">
    <source>
        <dbReference type="ARBA" id="ARBA00008834"/>
    </source>
</evidence>
<gene>
    <name evidence="10" type="ORF">EDB95_4063</name>
</gene>
<dbReference type="PANTHER" id="PTHR31736">
    <property type="match status" value="1"/>
</dbReference>